<evidence type="ECO:0000313" key="7">
    <source>
        <dbReference type="Proteomes" id="UP000436088"/>
    </source>
</evidence>
<evidence type="ECO:0000256" key="3">
    <source>
        <dbReference type="ARBA" id="ARBA00022801"/>
    </source>
</evidence>
<keyword evidence="3" id="KW-0378">Hydrolase</keyword>
<dbReference type="Gene3D" id="3.90.70.10">
    <property type="entry name" value="Cysteine proteinases"/>
    <property type="match status" value="2"/>
</dbReference>
<evidence type="ECO:0000259" key="5">
    <source>
        <dbReference type="SMART" id="SM00645"/>
    </source>
</evidence>
<dbReference type="EMBL" id="VEPZ02001767">
    <property type="protein sequence ID" value="KAE8656368.1"/>
    <property type="molecule type" value="Genomic_DNA"/>
</dbReference>
<evidence type="ECO:0000256" key="4">
    <source>
        <dbReference type="ARBA" id="ARBA00022807"/>
    </source>
</evidence>
<dbReference type="InterPro" id="IPR013128">
    <property type="entry name" value="Peptidase_C1A"/>
</dbReference>
<dbReference type="Proteomes" id="UP000436088">
    <property type="component" value="Unassembled WGS sequence"/>
</dbReference>
<comment type="similarity">
    <text evidence="1">Belongs to the peptidase C1 family.</text>
</comment>
<dbReference type="PANTHER" id="PTHR12411">
    <property type="entry name" value="CYSTEINE PROTEASE FAMILY C1-RELATED"/>
    <property type="match status" value="1"/>
</dbReference>
<keyword evidence="2" id="KW-0645">Protease</keyword>
<dbReference type="GO" id="GO:0006508">
    <property type="term" value="P:proteolysis"/>
    <property type="evidence" value="ECO:0007669"/>
    <property type="project" value="UniProtKB-KW"/>
</dbReference>
<dbReference type="PROSITE" id="PS00639">
    <property type="entry name" value="THIOL_PROTEASE_HIS"/>
    <property type="match status" value="1"/>
</dbReference>
<dbReference type="GO" id="GO:0008234">
    <property type="term" value="F:cysteine-type peptidase activity"/>
    <property type="evidence" value="ECO:0007669"/>
    <property type="project" value="UniProtKB-KW"/>
</dbReference>
<name>A0A6A2WE95_HIBSY</name>
<organism evidence="6 7">
    <name type="scientific">Hibiscus syriacus</name>
    <name type="common">Rose of Sharon</name>
    <dbReference type="NCBI Taxonomy" id="106335"/>
    <lineage>
        <taxon>Eukaryota</taxon>
        <taxon>Viridiplantae</taxon>
        <taxon>Streptophyta</taxon>
        <taxon>Embryophyta</taxon>
        <taxon>Tracheophyta</taxon>
        <taxon>Spermatophyta</taxon>
        <taxon>Magnoliopsida</taxon>
        <taxon>eudicotyledons</taxon>
        <taxon>Gunneridae</taxon>
        <taxon>Pentapetalae</taxon>
        <taxon>rosids</taxon>
        <taxon>malvids</taxon>
        <taxon>Malvales</taxon>
        <taxon>Malvaceae</taxon>
        <taxon>Malvoideae</taxon>
        <taxon>Hibiscus</taxon>
    </lineage>
</organism>
<evidence type="ECO:0000256" key="2">
    <source>
        <dbReference type="ARBA" id="ARBA00022670"/>
    </source>
</evidence>
<gene>
    <name evidence="6" type="ORF">F3Y22_tig00117002pilonHSYRG00056</name>
</gene>
<comment type="caution">
    <text evidence="6">The sequence shown here is derived from an EMBL/GenBank/DDBJ whole genome shotgun (WGS) entry which is preliminary data.</text>
</comment>
<dbReference type="SUPFAM" id="SSF54001">
    <property type="entry name" value="Cysteine proteinases"/>
    <property type="match status" value="1"/>
</dbReference>
<keyword evidence="4" id="KW-0788">Thiol protease</keyword>
<feature type="domain" description="Peptidase C1A papain C-terminal" evidence="5">
    <location>
        <begin position="38"/>
        <end position="207"/>
    </location>
</feature>
<evidence type="ECO:0000256" key="1">
    <source>
        <dbReference type="ARBA" id="ARBA00008455"/>
    </source>
</evidence>
<evidence type="ECO:0000313" key="6">
    <source>
        <dbReference type="EMBL" id="KAE8656368.1"/>
    </source>
</evidence>
<sequence length="208" mass="22730">MRSSVPYTPVTTYKRGSFESMMSNSKPSYFRYGNVTSAQAVVDWRKKGVVTSVKDQDTCGEMLLGVFSSGGYRRNNTNQEREVNFTVSSSSLWTVISMGKTKDVKGSEGICKKKEATPAATIIGYKDVPPNNEKALLQAVANQPCDTYLDHAVTLVGYGTNSDGTKYWLVKNSWGTGWGENSSMRLERDVAAKEGLCGVAMKASYPIA</sequence>
<keyword evidence="7" id="KW-1185">Reference proteome</keyword>
<dbReference type="InterPro" id="IPR038765">
    <property type="entry name" value="Papain-like_cys_pep_sf"/>
</dbReference>
<reference evidence="6" key="1">
    <citation type="submission" date="2019-09" db="EMBL/GenBank/DDBJ databases">
        <title>Draft genome information of white flower Hibiscus syriacus.</title>
        <authorList>
            <person name="Kim Y.-M."/>
        </authorList>
    </citation>
    <scope>NUCLEOTIDE SEQUENCE [LARGE SCALE GENOMIC DNA]</scope>
    <source>
        <strain evidence="6">YM2019G1</strain>
    </source>
</reference>
<dbReference type="InterPro" id="IPR000668">
    <property type="entry name" value="Peptidase_C1A_C"/>
</dbReference>
<dbReference type="InterPro" id="IPR025660">
    <property type="entry name" value="Pept_his_AS"/>
</dbReference>
<dbReference type="Pfam" id="PF00112">
    <property type="entry name" value="Peptidase_C1"/>
    <property type="match status" value="1"/>
</dbReference>
<dbReference type="SMART" id="SM00645">
    <property type="entry name" value="Pept_C1"/>
    <property type="match status" value="1"/>
</dbReference>
<accession>A0A6A2WE95</accession>
<proteinExistence type="inferred from homology"/>
<protein>
    <submittedName>
        <fullName evidence="6">Senescence-associated protein 12</fullName>
    </submittedName>
</protein>
<dbReference type="AlphaFoldDB" id="A0A6A2WE95"/>